<evidence type="ECO:0000313" key="2">
    <source>
        <dbReference type="Proteomes" id="UP000664628"/>
    </source>
</evidence>
<evidence type="ECO:0008006" key="3">
    <source>
        <dbReference type="Google" id="ProtNLM"/>
    </source>
</evidence>
<dbReference type="RefSeq" id="WP_207329574.1">
    <property type="nucleotide sequence ID" value="NZ_JAFMYW010000003.1"/>
</dbReference>
<dbReference type="Proteomes" id="UP000664628">
    <property type="component" value="Unassembled WGS sequence"/>
</dbReference>
<organism evidence="1 2">
    <name type="scientific">Fibrella forsythiae</name>
    <dbReference type="NCBI Taxonomy" id="2817061"/>
    <lineage>
        <taxon>Bacteria</taxon>
        <taxon>Pseudomonadati</taxon>
        <taxon>Bacteroidota</taxon>
        <taxon>Cytophagia</taxon>
        <taxon>Cytophagales</taxon>
        <taxon>Spirosomataceae</taxon>
        <taxon>Fibrella</taxon>
    </lineage>
</organism>
<protein>
    <recommendedName>
        <fullName evidence="3">Lipoprotein</fullName>
    </recommendedName>
</protein>
<proteinExistence type="predicted"/>
<evidence type="ECO:0000313" key="1">
    <source>
        <dbReference type="EMBL" id="MBO0949627.1"/>
    </source>
</evidence>
<reference evidence="1 2" key="1">
    <citation type="submission" date="2021-03" db="EMBL/GenBank/DDBJ databases">
        <title>Fibrella sp. HMF5405 genome sequencing and assembly.</title>
        <authorList>
            <person name="Kang H."/>
            <person name="Kim H."/>
            <person name="Bae S."/>
            <person name="Joh K."/>
        </authorList>
    </citation>
    <scope>NUCLEOTIDE SEQUENCE [LARGE SCALE GENOMIC DNA]</scope>
    <source>
        <strain evidence="1 2">HMF5405</strain>
    </source>
</reference>
<gene>
    <name evidence="1" type="ORF">J2I46_13605</name>
</gene>
<comment type="caution">
    <text evidence="1">The sequence shown here is derived from an EMBL/GenBank/DDBJ whole genome shotgun (WGS) entry which is preliminary data.</text>
</comment>
<name>A0ABS3JHZ1_9BACT</name>
<accession>A0ABS3JHZ1</accession>
<sequence length="236" mass="25714">MKIKYLLCIGGLLIFLAGCTIKREVIQPSGYDFSTDILRLVPAETIAKVRELGVTIYEGRNPPNIEGAYLLAPLYMTKSSVPNEPVKPDGFNDYKIKVYAQNSANLTASLDTKSISKSTGSVAATSTGQGTYLAGNGNFFSLFVILETKRTTNTTRSRTVEVYSGELTTTGIRNLESTLFMLEDYGDPNNELIPINTGRAFKDSDGFSERITNFRLAATASKPEQGRITSIVPDGL</sequence>
<dbReference type="PROSITE" id="PS51257">
    <property type="entry name" value="PROKAR_LIPOPROTEIN"/>
    <property type="match status" value="1"/>
</dbReference>
<dbReference type="EMBL" id="JAFMYW010000003">
    <property type="protein sequence ID" value="MBO0949627.1"/>
    <property type="molecule type" value="Genomic_DNA"/>
</dbReference>
<keyword evidence="2" id="KW-1185">Reference proteome</keyword>